<dbReference type="InterPro" id="IPR013083">
    <property type="entry name" value="Znf_RING/FYVE/PHD"/>
</dbReference>
<protein>
    <submittedName>
        <fullName evidence="3">Uncharacterized protein</fullName>
    </submittedName>
</protein>
<dbReference type="AlphaFoldDB" id="A0AAD7MT81"/>
<organism evidence="3 4">
    <name type="scientific">Mycena metata</name>
    <dbReference type="NCBI Taxonomy" id="1033252"/>
    <lineage>
        <taxon>Eukaryota</taxon>
        <taxon>Fungi</taxon>
        <taxon>Dikarya</taxon>
        <taxon>Basidiomycota</taxon>
        <taxon>Agaricomycotina</taxon>
        <taxon>Agaricomycetes</taxon>
        <taxon>Agaricomycetidae</taxon>
        <taxon>Agaricales</taxon>
        <taxon>Marasmiineae</taxon>
        <taxon>Mycenaceae</taxon>
        <taxon>Mycena</taxon>
    </lineage>
</organism>
<comment type="caution">
    <text evidence="3">The sequence shown here is derived from an EMBL/GenBank/DDBJ whole genome shotgun (WGS) entry which is preliminary data.</text>
</comment>
<evidence type="ECO:0000256" key="1">
    <source>
        <dbReference type="SAM" id="Coils"/>
    </source>
</evidence>
<name>A0AAD7MT81_9AGAR</name>
<evidence type="ECO:0000256" key="2">
    <source>
        <dbReference type="SAM" id="MobiDB-lite"/>
    </source>
</evidence>
<evidence type="ECO:0000313" key="3">
    <source>
        <dbReference type="EMBL" id="KAJ7731032.1"/>
    </source>
</evidence>
<feature type="compositionally biased region" description="Basic residues" evidence="2">
    <location>
        <begin position="189"/>
        <end position="199"/>
    </location>
</feature>
<dbReference type="Proteomes" id="UP001215598">
    <property type="component" value="Unassembled WGS sequence"/>
</dbReference>
<proteinExistence type="predicted"/>
<keyword evidence="1" id="KW-0175">Coiled coil</keyword>
<feature type="region of interest" description="Disordered" evidence="2">
    <location>
        <begin position="181"/>
        <end position="240"/>
    </location>
</feature>
<feature type="coiled-coil region" evidence="1">
    <location>
        <begin position="38"/>
        <end position="65"/>
    </location>
</feature>
<gene>
    <name evidence="3" type="ORF">B0H16DRAFT_1469279</name>
</gene>
<dbReference type="SUPFAM" id="SSF57850">
    <property type="entry name" value="RING/U-box"/>
    <property type="match status" value="1"/>
</dbReference>
<reference evidence="3" key="1">
    <citation type="submission" date="2023-03" db="EMBL/GenBank/DDBJ databases">
        <title>Massive genome expansion in bonnet fungi (Mycena s.s.) driven by repeated elements and novel gene families across ecological guilds.</title>
        <authorList>
            <consortium name="Lawrence Berkeley National Laboratory"/>
            <person name="Harder C.B."/>
            <person name="Miyauchi S."/>
            <person name="Viragh M."/>
            <person name="Kuo A."/>
            <person name="Thoen E."/>
            <person name="Andreopoulos B."/>
            <person name="Lu D."/>
            <person name="Skrede I."/>
            <person name="Drula E."/>
            <person name="Henrissat B."/>
            <person name="Morin E."/>
            <person name="Kohler A."/>
            <person name="Barry K."/>
            <person name="LaButti K."/>
            <person name="Morin E."/>
            <person name="Salamov A."/>
            <person name="Lipzen A."/>
            <person name="Mereny Z."/>
            <person name="Hegedus B."/>
            <person name="Baldrian P."/>
            <person name="Stursova M."/>
            <person name="Weitz H."/>
            <person name="Taylor A."/>
            <person name="Grigoriev I.V."/>
            <person name="Nagy L.G."/>
            <person name="Martin F."/>
            <person name="Kauserud H."/>
        </authorList>
    </citation>
    <scope>NUCLEOTIDE SEQUENCE</scope>
    <source>
        <strain evidence="3">CBHHK182m</strain>
    </source>
</reference>
<sequence length="240" mass="27566">MANPVVQALCSVLKHTESQLHSAQRAKLEYEIVTGKQISRLQIKLADTKMRLQAAQNSFNDLEKQTNRALCDAVIKHQKLQCLDTMQKDFSCSICWEIINSPDVCILDLLNTSYSPFVGHATHTASCPSCRHRVTEVPVANYELETAVEALMKADIFKRGPAVKRLPHDYNKYFPEINVDRTSRPSRIGPHRYTHQPRRVRIDPRFRQPRLNSPAYRPRRNPGSENEWDTSIWGSNTNTR</sequence>
<dbReference type="EMBL" id="JARKIB010000155">
    <property type="protein sequence ID" value="KAJ7731032.1"/>
    <property type="molecule type" value="Genomic_DNA"/>
</dbReference>
<keyword evidence="4" id="KW-1185">Reference proteome</keyword>
<accession>A0AAD7MT81</accession>
<evidence type="ECO:0000313" key="4">
    <source>
        <dbReference type="Proteomes" id="UP001215598"/>
    </source>
</evidence>
<dbReference type="Gene3D" id="3.30.40.10">
    <property type="entry name" value="Zinc/RING finger domain, C3HC4 (zinc finger)"/>
    <property type="match status" value="1"/>
</dbReference>